<name>A0A563VQN0_9CYAN</name>
<dbReference type="EMBL" id="CAACVJ010000127">
    <property type="protein sequence ID" value="VEP13689.1"/>
    <property type="molecule type" value="Genomic_DNA"/>
</dbReference>
<feature type="domain" description="DUF6930" evidence="1">
    <location>
        <begin position="10"/>
        <end position="134"/>
    </location>
</feature>
<evidence type="ECO:0000259" key="2">
    <source>
        <dbReference type="Pfam" id="PF23988"/>
    </source>
</evidence>
<proteinExistence type="predicted"/>
<gene>
    <name evidence="3" type="ORF">H1P_2120002</name>
</gene>
<dbReference type="RefSeq" id="WP_144871919.1">
    <property type="nucleotide sequence ID" value="NZ_LR213960.1"/>
</dbReference>
<evidence type="ECO:0000313" key="4">
    <source>
        <dbReference type="Proteomes" id="UP000320055"/>
    </source>
</evidence>
<dbReference type="Pfam" id="PF23988">
    <property type="entry name" value="DUF7309"/>
    <property type="match status" value="1"/>
</dbReference>
<dbReference type="Pfam" id="PF22007">
    <property type="entry name" value="DUF6930"/>
    <property type="match status" value="1"/>
</dbReference>
<protein>
    <submittedName>
        <fullName evidence="3">Uncharacterized protein</fullName>
    </submittedName>
</protein>
<feature type="domain" description="DUF7309" evidence="2">
    <location>
        <begin position="155"/>
        <end position="293"/>
    </location>
</feature>
<evidence type="ECO:0000259" key="1">
    <source>
        <dbReference type="Pfam" id="PF22007"/>
    </source>
</evidence>
<dbReference type="Proteomes" id="UP000320055">
    <property type="component" value="Unassembled WGS sequence"/>
</dbReference>
<sequence>MNALPPTTQSRLKKIPQTSAVWEGDRRSLGSIASVLDSEFGTEGECIMWVDGSEGAVRAMEMVASDMGPEAVVRTLLRAIEAPHHPAQPARPQKIVIRDRQLQFFLRGALQGLDIKIEYAADLPLIDELFRGFEAMGNHRTPSLPPKYEDLLENTALQIWRDAPWDVLADSDILTLKIKNCEIETIYVCVMGMMSAEYGILLYRSLESLKQFRFAALSEQSPETLEKAFLAQDCWFLNYELSEDEAEYITETTPLFGSLHPFEGMRASLDEEEAKIVYLALEAILKFCNAHRDLLAEEIIDPLEKNYRLSLPKNFNISKTFSVTIATSPELTTELLAMEDEITPLEFEDTQEVNIPIQEDLIPEGSLVTLGKISWNLVENLKIQRKTYYQSLGVSPIGEGLPAILIQTSRPKAQNIIETIKEAGGLQAICFNPGSDPFSGDTYDLGMLQTGNSNLYIFAEYPHHITQHNKALKQWHKSCQQTTGYCSLIITMGVTGANRGSPQPKDMLAVFEAKAIAGEDLGMGVLELMPNFDFE</sequence>
<accession>A0A563VQN0</accession>
<evidence type="ECO:0000313" key="3">
    <source>
        <dbReference type="EMBL" id="VEP13689.1"/>
    </source>
</evidence>
<dbReference type="OrthoDB" id="500911at2"/>
<dbReference type="AlphaFoldDB" id="A0A563VQN0"/>
<keyword evidence="4" id="KW-1185">Reference proteome</keyword>
<reference evidence="3 4" key="1">
    <citation type="submission" date="2019-01" db="EMBL/GenBank/DDBJ databases">
        <authorList>
            <person name="Brito A."/>
        </authorList>
    </citation>
    <scope>NUCLEOTIDE SEQUENCE [LARGE SCALE GENOMIC DNA]</scope>
    <source>
        <strain evidence="3">1</strain>
    </source>
</reference>
<dbReference type="InterPro" id="IPR054216">
    <property type="entry name" value="DUF6930"/>
</dbReference>
<dbReference type="InterPro" id="IPR055733">
    <property type="entry name" value="DUF7309"/>
</dbReference>
<organism evidence="3 4">
    <name type="scientific">Hyella patelloides LEGE 07179</name>
    <dbReference type="NCBI Taxonomy" id="945734"/>
    <lineage>
        <taxon>Bacteria</taxon>
        <taxon>Bacillati</taxon>
        <taxon>Cyanobacteriota</taxon>
        <taxon>Cyanophyceae</taxon>
        <taxon>Pleurocapsales</taxon>
        <taxon>Hyellaceae</taxon>
        <taxon>Hyella</taxon>
    </lineage>
</organism>